<dbReference type="Proteomes" id="UP000443090">
    <property type="component" value="Unassembled WGS sequence"/>
</dbReference>
<evidence type="ECO:0000313" key="12">
    <source>
        <dbReference type="EMBL" id="TVY42465.1"/>
    </source>
</evidence>
<feature type="transmembrane region" description="Helical" evidence="10">
    <location>
        <begin position="1187"/>
        <end position="1212"/>
    </location>
</feature>
<dbReference type="InterPro" id="IPR029481">
    <property type="entry name" value="ABC_trans_N"/>
</dbReference>
<comment type="subcellular location">
    <subcellularLocation>
        <location evidence="1">Membrane</location>
        <topology evidence="1">Multi-pass membrane protein</topology>
    </subcellularLocation>
</comment>
<dbReference type="GO" id="GO:0016020">
    <property type="term" value="C:membrane"/>
    <property type="evidence" value="ECO:0007669"/>
    <property type="project" value="UniProtKB-SubCell"/>
</dbReference>
<feature type="transmembrane region" description="Helical" evidence="10">
    <location>
        <begin position="691"/>
        <end position="712"/>
    </location>
</feature>
<keyword evidence="3" id="KW-0813">Transport</keyword>
<dbReference type="Gene3D" id="3.40.50.300">
    <property type="entry name" value="P-loop containing nucleotide triphosphate hydrolases"/>
    <property type="match status" value="2"/>
</dbReference>
<organism evidence="12 13">
    <name type="scientific">Lachnellula occidentalis</name>
    <dbReference type="NCBI Taxonomy" id="215460"/>
    <lineage>
        <taxon>Eukaryota</taxon>
        <taxon>Fungi</taxon>
        <taxon>Dikarya</taxon>
        <taxon>Ascomycota</taxon>
        <taxon>Pezizomycotina</taxon>
        <taxon>Leotiomycetes</taxon>
        <taxon>Helotiales</taxon>
        <taxon>Lachnaceae</taxon>
        <taxon>Lachnellula</taxon>
    </lineage>
</organism>
<keyword evidence="6" id="KW-0067">ATP-binding</keyword>
<name>A0A8H8UEZ8_9HELO</name>
<feature type="transmembrane region" description="Helical" evidence="10">
    <location>
        <begin position="554"/>
        <end position="574"/>
    </location>
</feature>
<feature type="region of interest" description="Disordered" evidence="9">
    <location>
        <begin position="1415"/>
        <end position="1437"/>
    </location>
</feature>
<comment type="caution">
    <text evidence="12">The sequence shown here is derived from an EMBL/GenBank/DDBJ whole genome shotgun (WGS) entry which is preliminary data.</text>
</comment>
<accession>A0A8H8UEZ8</accession>
<keyword evidence="13" id="KW-1185">Reference proteome</keyword>
<evidence type="ECO:0000313" key="13">
    <source>
        <dbReference type="Proteomes" id="UP000443090"/>
    </source>
</evidence>
<keyword evidence="5" id="KW-0547">Nucleotide-binding</keyword>
<dbReference type="Pfam" id="PF06422">
    <property type="entry name" value="PDR_CDR"/>
    <property type="match status" value="1"/>
</dbReference>
<dbReference type="InterPro" id="IPR017871">
    <property type="entry name" value="ABC_transporter-like_CS"/>
</dbReference>
<feature type="transmembrane region" description="Helical" evidence="10">
    <location>
        <begin position="444"/>
        <end position="466"/>
    </location>
</feature>
<dbReference type="Pfam" id="PF00005">
    <property type="entry name" value="ABC_tran"/>
    <property type="match status" value="2"/>
</dbReference>
<feature type="domain" description="ABC transporter" evidence="11">
    <location>
        <begin position="774"/>
        <end position="1017"/>
    </location>
</feature>
<protein>
    <submittedName>
        <fullName evidence="12">ZEB2-regulated ABC transporter</fullName>
    </submittedName>
</protein>
<dbReference type="CDD" id="cd03233">
    <property type="entry name" value="ABCG_PDR_domain1"/>
    <property type="match status" value="1"/>
</dbReference>
<dbReference type="EMBL" id="QGMI01000328">
    <property type="protein sequence ID" value="TVY42465.1"/>
    <property type="molecule type" value="Genomic_DNA"/>
</dbReference>
<evidence type="ECO:0000256" key="9">
    <source>
        <dbReference type="SAM" id="MobiDB-lite"/>
    </source>
</evidence>
<evidence type="ECO:0000256" key="8">
    <source>
        <dbReference type="ARBA" id="ARBA00023136"/>
    </source>
</evidence>
<evidence type="ECO:0000256" key="3">
    <source>
        <dbReference type="ARBA" id="ARBA00022448"/>
    </source>
</evidence>
<evidence type="ECO:0000256" key="7">
    <source>
        <dbReference type="ARBA" id="ARBA00022989"/>
    </source>
</evidence>
<feature type="transmembrane region" description="Helical" evidence="10">
    <location>
        <begin position="1268"/>
        <end position="1293"/>
    </location>
</feature>
<dbReference type="InterPro" id="IPR013525">
    <property type="entry name" value="ABC2_TM"/>
</dbReference>
<proteinExistence type="inferred from homology"/>
<dbReference type="OrthoDB" id="245989at2759"/>
<dbReference type="Pfam" id="PF01061">
    <property type="entry name" value="ABC2_membrane"/>
    <property type="match status" value="2"/>
</dbReference>
<dbReference type="FunFam" id="3.40.50.300:FF:000054">
    <property type="entry name" value="ABC multidrug transporter atrF"/>
    <property type="match status" value="1"/>
</dbReference>
<feature type="transmembrane region" description="Helical" evidence="10">
    <location>
        <begin position="1232"/>
        <end position="1256"/>
    </location>
</feature>
<evidence type="ECO:0000256" key="10">
    <source>
        <dbReference type="SAM" id="Phobius"/>
    </source>
</evidence>
<dbReference type="InterPro" id="IPR003439">
    <property type="entry name" value="ABC_transporter-like_ATP-bd"/>
</dbReference>
<feature type="transmembrane region" description="Helical" evidence="10">
    <location>
        <begin position="1113"/>
        <end position="1132"/>
    </location>
</feature>
<keyword evidence="8 10" id="KW-0472">Membrane</keyword>
<dbReference type="InterPro" id="IPR034001">
    <property type="entry name" value="ABCG_PDR_1"/>
</dbReference>
<evidence type="ECO:0000256" key="6">
    <source>
        <dbReference type="ARBA" id="ARBA00022840"/>
    </source>
</evidence>
<dbReference type="GO" id="GO:0005524">
    <property type="term" value="F:ATP binding"/>
    <property type="evidence" value="ECO:0007669"/>
    <property type="project" value="UniProtKB-KW"/>
</dbReference>
<dbReference type="PROSITE" id="PS50893">
    <property type="entry name" value="ABC_TRANSPORTER_2"/>
    <property type="match status" value="2"/>
</dbReference>
<dbReference type="SMART" id="SM00382">
    <property type="entry name" value="AAA"/>
    <property type="match status" value="2"/>
</dbReference>
<dbReference type="InterPro" id="IPR010929">
    <property type="entry name" value="PDR_CDR_ABC"/>
</dbReference>
<feature type="transmembrane region" description="Helical" evidence="10">
    <location>
        <begin position="1144"/>
        <end position="1166"/>
    </location>
</feature>
<evidence type="ECO:0000256" key="5">
    <source>
        <dbReference type="ARBA" id="ARBA00022741"/>
    </source>
</evidence>
<dbReference type="GO" id="GO:0016887">
    <property type="term" value="F:ATP hydrolysis activity"/>
    <property type="evidence" value="ECO:0007669"/>
    <property type="project" value="InterPro"/>
</dbReference>
<dbReference type="PANTHER" id="PTHR19241">
    <property type="entry name" value="ATP-BINDING CASSETTE TRANSPORTER"/>
    <property type="match status" value="1"/>
</dbReference>
<dbReference type="PROSITE" id="PS00211">
    <property type="entry name" value="ABC_TRANSPORTER_1"/>
    <property type="match status" value="1"/>
</dbReference>
<keyword evidence="4 10" id="KW-0812">Transmembrane</keyword>
<feature type="transmembrane region" description="Helical" evidence="10">
    <location>
        <begin position="1384"/>
        <end position="1405"/>
    </location>
</feature>
<dbReference type="InterPro" id="IPR034003">
    <property type="entry name" value="ABCG_PDR_2"/>
</dbReference>
<dbReference type="InterPro" id="IPR003593">
    <property type="entry name" value="AAA+_ATPase"/>
</dbReference>
<feature type="transmembrane region" description="Helical" evidence="10">
    <location>
        <begin position="586"/>
        <end position="605"/>
    </location>
</feature>
<sequence>MEQEVCINPFRSVPAGSPLDPASDSFSAKKWLSNLIGFVAKDPERYPYRFAGLTFKNLDVYGFRQHSDYQKTVGNIFLEVGHLFRSLVGTGKQKVQILKGFDGIIENGQMLLVLGRPGSGCSTLLKTISGDTGGFHVDEHSQLNYQGISAQQMHTHFRGEAIYMAENDVHFPQLTVGQTLLFAAKARAPRDYTFPEVTRDMYATHMRDVIMATFGLRHTLNTNVGNDIMPGVSGGERKRVSIAEATLSGSPLQCWDNSTRGLDSANALEFCKHLRISADMAGSTVLVSLYQGSQEAYDLFDKVTVLYAGRQIFFGPARTAKAYFINMGFACAPRQTTADFLTSLTSPSERSIRPGFENRTPRTAEDFVTAWQRSHEYAQLLGDIVAYNERYPVGGRSAADFAASRSLQQAKHQRVKSPYTLSVNQQIKLCVERGFQRLKRDASITISGVIANSIMALVVGSIFYNMQDSTADFYSRSVLLFFAILLNAFASALEIIILFDQRPIVEKHARYALYHPFTEAISSALCDLPYKVCNSIAFNLVLYFMTNLRRTPEAFFVFITFSFFTTLSLSMVFRTIGATSRSLAQALAPAAIFILALMVYTGFVIPVPNMVPWFRWINKVNPIAYAFESLMINEFHGRDFKCGTFVPQGPQYGNVGDLNRICATVGAQVGSHFVSGTDYIRLSYNYEHSHMWRNFAIIVAFFVFFTGTYLTATEFITETKSKGEVLLFQRIHRPRLTNGNDPEKPQTPPGTLDPVVRDLPSRISGTIEHQKSIFHWRNICYDIKMKKESRRILNQVDGWVKPRSLTALMGPSGAGKTTLLDVLAARDSIGTASGGALVDGHQRDISFQRKTGYAQQQDIHLETMTVREALRFNALMCQPRSLEKKEKLAYVEEVIKLLKMESYANAIIGPPGEGLNIEQRKKLTIAVELAGRPQLLLFLDEPSSGLDSQTAWAVLDLLQQLTFHGQAILCTIHQPSAMLFQRFDRLLLLAPEGKPVYFGQIGDEAATVIRYFERNGAKPCRADANPAEWIMEALGCAPGHHSTIDWPEVWRASPEYAHVHHELDEMERQRLRSSAIVSAGIDEHQEYAASFRVQLWECFKRVNKQYWRSPTYIYSKTALCAFASLFLGFSFYKADNSMQGLQSQTFSVFMLLTQSSNLVPQILPNFCIQRSLYERRERPAKTYSWKVFMLSNILVELPWNTLMSFIIFVSWYYPIGLYRNAESSHAVVERGITMFLLMWVYMMYTSTFAHMVQAGVELAAMAGNYANLLFLLNLIFSGLLVNADALPGFWIFMYRVSPFTYLISGILSVGLASAPVSCSNIELLRFDPLPGMKCGSYLESYIEYAGGRIINPDATSACSFCPIDNTNDFLKSLLIYYDDRWRNFGLLWVYVVFNVCAAVFLYWMFRLPKKINKGTPENTSDAPIPQSEPRDKVESNVDLDEEFREEIVKMKLMVDDGKFVGSISSKMSGSTEQADCEL</sequence>
<dbReference type="GO" id="GO:0140359">
    <property type="term" value="F:ABC-type transporter activity"/>
    <property type="evidence" value="ECO:0007669"/>
    <property type="project" value="InterPro"/>
</dbReference>
<feature type="transmembrane region" description="Helical" evidence="10">
    <location>
        <begin position="478"/>
        <end position="499"/>
    </location>
</feature>
<evidence type="ECO:0000256" key="1">
    <source>
        <dbReference type="ARBA" id="ARBA00004141"/>
    </source>
</evidence>
<feature type="transmembrane region" description="Helical" evidence="10">
    <location>
        <begin position="1299"/>
        <end position="1323"/>
    </location>
</feature>
<dbReference type="CDD" id="cd03232">
    <property type="entry name" value="ABCG_PDR_domain2"/>
    <property type="match status" value="1"/>
</dbReference>
<evidence type="ECO:0000256" key="2">
    <source>
        <dbReference type="ARBA" id="ARBA00006012"/>
    </source>
</evidence>
<comment type="similarity">
    <text evidence="2">Belongs to the ABC transporter superfamily. ABCG family. PDR (TC 3.A.1.205) subfamily.</text>
</comment>
<dbReference type="SUPFAM" id="SSF52540">
    <property type="entry name" value="P-loop containing nucleoside triphosphate hydrolases"/>
    <property type="match status" value="2"/>
</dbReference>
<evidence type="ECO:0000256" key="4">
    <source>
        <dbReference type="ARBA" id="ARBA00022692"/>
    </source>
</evidence>
<evidence type="ECO:0000259" key="11">
    <source>
        <dbReference type="PROSITE" id="PS50893"/>
    </source>
</evidence>
<reference evidence="12 13" key="1">
    <citation type="submission" date="2018-05" db="EMBL/GenBank/DDBJ databases">
        <title>Genome sequencing and assembly of the regulated plant pathogen Lachnellula willkommii and related sister species for the development of diagnostic species identification markers.</title>
        <authorList>
            <person name="Giroux E."/>
            <person name="Bilodeau G."/>
        </authorList>
    </citation>
    <scope>NUCLEOTIDE SEQUENCE [LARGE SCALE GENOMIC DNA]</scope>
    <source>
        <strain evidence="12 13">CBS 160.35</strain>
    </source>
</reference>
<dbReference type="Pfam" id="PF14510">
    <property type="entry name" value="ABC_trans_N"/>
    <property type="match status" value="1"/>
</dbReference>
<keyword evidence="7 10" id="KW-1133">Transmembrane helix</keyword>
<gene>
    <name evidence="12" type="primary">ZRA1_2</name>
    <name evidence="12" type="ORF">LOCC1_G005512</name>
</gene>
<feature type="domain" description="ABC transporter" evidence="11">
    <location>
        <begin position="78"/>
        <end position="333"/>
    </location>
</feature>
<dbReference type="InterPro" id="IPR027417">
    <property type="entry name" value="P-loop_NTPase"/>
</dbReference>